<evidence type="ECO:0000313" key="3">
    <source>
        <dbReference type="Proteomes" id="UP001630127"/>
    </source>
</evidence>
<evidence type="ECO:0000256" key="1">
    <source>
        <dbReference type="SAM" id="Phobius"/>
    </source>
</evidence>
<evidence type="ECO:0000313" key="2">
    <source>
        <dbReference type="EMBL" id="KAL3512457.1"/>
    </source>
</evidence>
<keyword evidence="3" id="KW-1185">Reference proteome</keyword>
<name>A0ABD2YYV9_9GENT</name>
<sequence>MNSFLLFALVIFDFVLDLAVLIIAIERISSQFSSLTCEDSGEIEQSGCEPGLLDGSDGIHLEAVYCFGFHRIKHMMSFAPWSVNQFKLLCFVNWLALRLQCPLMLAILCFPVFWMNMDHLWQA</sequence>
<proteinExistence type="predicted"/>
<dbReference type="AlphaFoldDB" id="A0ABD2YYV9"/>
<keyword evidence="1" id="KW-0472">Membrane</keyword>
<organism evidence="2 3">
    <name type="scientific">Cinchona calisaya</name>
    <dbReference type="NCBI Taxonomy" id="153742"/>
    <lineage>
        <taxon>Eukaryota</taxon>
        <taxon>Viridiplantae</taxon>
        <taxon>Streptophyta</taxon>
        <taxon>Embryophyta</taxon>
        <taxon>Tracheophyta</taxon>
        <taxon>Spermatophyta</taxon>
        <taxon>Magnoliopsida</taxon>
        <taxon>eudicotyledons</taxon>
        <taxon>Gunneridae</taxon>
        <taxon>Pentapetalae</taxon>
        <taxon>asterids</taxon>
        <taxon>lamiids</taxon>
        <taxon>Gentianales</taxon>
        <taxon>Rubiaceae</taxon>
        <taxon>Cinchonoideae</taxon>
        <taxon>Cinchoneae</taxon>
        <taxon>Cinchona</taxon>
    </lineage>
</organism>
<gene>
    <name evidence="2" type="ORF">ACH5RR_025174</name>
</gene>
<reference evidence="2 3" key="1">
    <citation type="submission" date="2024-11" db="EMBL/GenBank/DDBJ databases">
        <title>A near-complete genome assembly of Cinchona calisaya.</title>
        <authorList>
            <person name="Lian D.C."/>
            <person name="Zhao X.W."/>
            <person name="Wei L."/>
        </authorList>
    </citation>
    <scope>NUCLEOTIDE SEQUENCE [LARGE SCALE GENOMIC DNA]</scope>
    <source>
        <tissue evidence="2">Nenye</tissue>
    </source>
</reference>
<feature type="transmembrane region" description="Helical" evidence="1">
    <location>
        <begin position="95"/>
        <end position="114"/>
    </location>
</feature>
<comment type="caution">
    <text evidence="2">The sequence shown here is derived from an EMBL/GenBank/DDBJ whole genome shotgun (WGS) entry which is preliminary data.</text>
</comment>
<accession>A0ABD2YYV9</accession>
<keyword evidence="1" id="KW-0812">Transmembrane</keyword>
<keyword evidence="1" id="KW-1133">Transmembrane helix</keyword>
<feature type="transmembrane region" description="Helical" evidence="1">
    <location>
        <begin position="6"/>
        <end position="25"/>
    </location>
</feature>
<protein>
    <submittedName>
        <fullName evidence="2">Uncharacterized protein</fullName>
    </submittedName>
</protein>
<dbReference type="Proteomes" id="UP001630127">
    <property type="component" value="Unassembled WGS sequence"/>
</dbReference>
<dbReference type="EMBL" id="JBJUIK010000011">
    <property type="protein sequence ID" value="KAL3512457.1"/>
    <property type="molecule type" value="Genomic_DNA"/>
</dbReference>